<sequence>MLPIPVNTDALKKDRVPFCLRHIESFFRDLRGDFEFQFSESGDPLFDFRWCSAQEAYRESVIARKLVDAFRVCFLSDQDLCVCEGLAYGEEGTDKSHFAFESESNERKGLFAVRNALSAWISSQQDEVKEKGEGAKSSSSSASAGTTNGQTAGEEAEQTLCTARRLLTEVESMIGSFCAPANVPLCLPSAGDDPSSSAKEKEKEEAERVTEFLREVGSPPVVGPFTLSAGAGRGLQSLAAIPIGAPVFSLPESATLSVYSALESEEFGQAAVFLLHPESREVVVRGCLKEGSKGGNRYFETDGEERETAWRRSASRHVAEMGEVDSDTVLLLYLLHLRRVGVPTGSERGGGKGNGFDLLLKFFPERQESLLNGPPEVLEFLGNVEVTARIEDQLEKLFQLFCNLFPALPILFPDIFAYLDHFNWETFLWAKLIVETRGMALEVSPPPRFPEWTSSSSSSASRKGGDEKPSEEEEEEEEEEGLEFFPSLCKVSHEKLRGERLSVRIPHWAGAEGHVSVSLPLRVTVLVPVADLMNHSFRAQCGVPKFNRNSRRVEILCEGGVSGPGVEVFLSYGPLQSWEGLSHYGFCPRGETAPGSLPSSSSSSCSSSASASSSSSSSTAAPLKEIFGGINLSLVNLNDSLALVIEPPDGDPTEELKTALLDHLEIPRLHFLRAGIPRLSPFLLRCVRMALHGDIVGAVNRVESEGEGNGEEGGGAGGGLQALLSEPSQDWHHEGVCLEALSTIVKGLRTASDGRIRALQEIERRPVWDQPIWYGRWSSDLFACLRSSAAIVTAAEAELSRLKAVCEANSMTPPDADLDETM</sequence>
<dbReference type="Gene3D" id="3.90.1410.10">
    <property type="entry name" value="set domain protein methyltransferase, domain 1"/>
    <property type="match status" value="1"/>
</dbReference>
<feature type="region of interest" description="Disordered" evidence="1">
    <location>
        <begin position="449"/>
        <end position="483"/>
    </location>
</feature>
<evidence type="ECO:0008006" key="3">
    <source>
        <dbReference type="Google" id="ProtNLM"/>
    </source>
</evidence>
<dbReference type="InterPro" id="IPR050600">
    <property type="entry name" value="SETD3_SETD6_MTase"/>
</dbReference>
<feature type="compositionally biased region" description="Low complexity" evidence="1">
    <location>
        <begin position="599"/>
        <end position="619"/>
    </location>
</feature>
<evidence type="ECO:0000256" key="1">
    <source>
        <dbReference type="SAM" id="MobiDB-lite"/>
    </source>
</evidence>
<dbReference type="EMBL" id="CDMZ01001765">
    <property type="protein sequence ID" value="CEM37253.1"/>
    <property type="molecule type" value="Genomic_DNA"/>
</dbReference>
<feature type="compositionally biased region" description="Acidic residues" evidence="1">
    <location>
        <begin position="469"/>
        <end position="482"/>
    </location>
</feature>
<feature type="compositionally biased region" description="Low complexity" evidence="1">
    <location>
        <begin position="135"/>
        <end position="145"/>
    </location>
</feature>
<feature type="region of interest" description="Disordered" evidence="1">
    <location>
        <begin position="597"/>
        <end position="619"/>
    </location>
</feature>
<reference evidence="2" key="1">
    <citation type="submission" date="2014-11" db="EMBL/GenBank/DDBJ databases">
        <authorList>
            <person name="Otto D Thomas"/>
            <person name="Naeem Raeece"/>
        </authorList>
    </citation>
    <scope>NUCLEOTIDE SEQUENCE</scope>
</reference>
<dbReference type="PhylomeDB" id="A0A0G4H145"/>
<dbReference type="PANTHER" id="PTHR13271:SF155">
    <property type="entry name" value="SET DOMAIN-CONTAINING PROTEIN"/>
    <property type="match status" value="1"/>
</dbReference>
<proteinExistence type="predicted"/>
<dbReference type="VEuPathDB" id="CryptoDB:Cvel_5540"/>
<accession>A0A0G4H145</accession>
<dbReference type="PANTHER" id="PTHR13271">
    <property type="entry name" value="UNCHARACTERIZED PUTATIVE METHYLTRANSFERASE"/>
    <property type="match status" value="1"/>
</dbReference>
<evidence type="ECO:0000313" key="2">
    <source>
        <dbReference type="EMBL" id="CEM37253.1"/>
    </source>
</evidence>
<dbReference type="AlphaFoldDB" id="A0A0G4H145"/>
<dbReference type="SUPFAM" id="SSF82199">
    <property type="entry name" value="SET domain"/>
    <property type="match status" value="1"/>
</dbReference>
<dbReference type="InterPro" id="IPR046341">
    <property type="entry name" value="SET_dom_sf"/>
</dbReference>
<dbReference type="GO" id="GO:0016279">
    <property type="term" value="F:protein-lysine N-methyltransferase activity"/>
    <property type="evidence" value="ECO:0007669"/>
    <property type="project" value="TreeGrafter"/>
</dbReference>
<name>A0A0G4H145_9ALVE</name>
<gene>
    <name evidence="2" type="ORF">Cvel_5540</name>
</gene>
<feature type="region of interest" description="Disordered" evidence="1">
    <location>
        <begin position="128"/>
        <end position="155"/>
    </location>
</feature>
<protein>
    <recommendedName>
        <fullName evidence="3">SET domain-containing protein</fullName>
    </recommendedName>
</protein>
<organism evidence="2">
    <name type="scientific">Chromera velia CCMP2878</name>
    <dbReference type="NCBI Taxonomy" id="1169474"/>
    <lineage>
        <taxon>Eukaryota</taxon>
        <taxon>Sar</taxon>
        <taxon>Alveolata</taxon>
        <taxon>Colpodellida</taxon>
        <taxon>Chromeraceae</taxon>
        <taxon>Chromera</taxon>
    </lineage>
</organism>